<evidence type="ECO:0000256" key="5">
    <source>
        <dbReference type="ARBA" id="ARBA00022692"/>
    </source>
</evidence>
<gene>
    <name evidence="8" type="ORF">EES38_16220</name>
</gene>
<accession>A0A3N9TCZ4</accession>
<keyword evidence="5" id="KW-0812">Transmembrane</keyword>
<evidence type="ECO:0000256" key="2">
    <source>
        <dbReference type="ARBA" id="ARBA00007613"/>
    </source>
</evidence>
<dbReference type="Pfam" id="PF02321">
    <property type="entry name" value="OEP"/>
    <property type="match status" value="2"/>
</dbReference>
<evidence type="ECO:0000256" key="7">
    <source>
        <dbReference type="ARBA" id="ARBA00023237"/>
    </source>
</evidence>
<evidence type="ECO:0000313" key="9">
    <source>
        <dbReference type="Proteomes" id="UP000281112"/>
    </source>
</evidence>
<reference evidence="8 9" key="1">
    <citation type="submission" date="2018-11" db="EMBL/GenBank/DDBJ databases">
        <title>Vibrio LJC006 sp. nov., isolated from seawater during the bloom of the enteromorpha.</title>
        <authorList>
            <person name="Liang J."/>
        </authorList>
    </citation>
    <scope>NUCLEOTIDE SEQUENCE [LARGE SCALE GENOMIC DNA]</scope>
    <source>
        <strain evidence="8 9">LJC006</strain>
    </source>
</reference>
<dbReference type="InterPro" id="IPR010130">
    <property type="entry name" value="T1SS_OMP_TolC"/>
</dbReference>
<dbReference type="GO" id="GO:0009279">
    <property type="term" value="C:cell outer membrane"/>
    <property type="evidence" value="ECO:0007669"/>
    <property type="project" value="UniProtKB-SubCell"/>
</dbReference>
<dbReference type="PANTHER" id="PTHR30026">
    <property type="entry name" value="OUTER MEMBRANE PROTEIN TOLC"/>
    <property type="match status" value="1"/>
</dbReference>
<dbReference type="InterPro" id="IPR003423">
    <property type="entry name" value="OMP_efflux"/>
</dbReference>
<proteinExistence type="inferred from homology"/>
<dbReference type="EMBL" id="RJVQ01000008">
    <property type="protein sequence ID" value="RQW61920.1"/>
    <property type="molecule type" value="Genomic_DNA"/>
</dbReference>
<keyword evidence="9" id="KW-1185">Reference proteome</keyword>
<evidence type="ECO:0000256" key="4">
    <source>
        <dbReference type="ARBA" id="ARBA00022452"/>
    </source>
</evidence>
<dbReference type="AlphaFoldDB" id="A0A3N9TCZ4"/>
<dbReference type="PANTHER" id="PTHR30026:SF22">
    <property type="entry name" value="OUTER MEMBRANE EFFLUX PROTEIN"/>
    <property type="match status" value="1"/>
</dbReference>
<keyword evidence="7" id="KW-0998">Cell outer membrane</keyword>
<name>A0A3N9TCZ4_9VIBR</name>
<sequence>MNTFQKILVGASVFASTNVLSQTLEQAIALTLSSNPELKSSFNQYQSRLHDIDSAKGSYLPSVDLDAGIGYEGLDPASSNSKEATDMTRKEATVSLSQLIWDGSSTINNIHRTQSEAEADRYQLLADASDKALSVAKVYLDAYEAKEVLDLSQDNLAIHKKIYSDIKRKAELGLGSTADVSQVEARIAKAEANLLAAQNNYFDTLTQFEQLVGEPPQDLIYPEIDMSQMPQDLDQATNIAFTTHPTIKVSQMDVTAAKFQYKQAKAPNMPTFSIDASHSIRNDAGGYEGESSETTAMLRMKYNLYSGGSDQANIKSFAYKLNQAKDLREKAFRDVKEGLTLSWHSLEFTKKQMEFLSKHVDTVSETVVAYQKQYQIGQRTLLDLLNSQNELFEARKDYLDAKYTQQYAKYRVYNAIGDLLKTLRVEIPEQWSQSEVN</sequence>
<comment type="subcellular location">
    <subcellularLocation>
        <location evidence="1">Cell outer membrane</location>
    </subcellularLocation>
</comment>
<dbReference type="GO" id="GO:0015562">
    <property type="term" value="F:efflux transmembrane transporter activity"/>
    <property type="evidence" value="ECO:0007669"/>
    <property type="project" value="InterPro"/>
</dbReference>
<dbReference type="GO" id="GO:0015288">
    <property type="term" value="F:porin activity"/>
    <property type="evidence" value="ECO:0007669"/>
    <property type="project" value="TreeGrafter"/>
</dbReference>
<evidence type="ECO:0000256" key="1">
    <source>
        <dbReference type="ARBA" id="ARBA00004442"/>
    </source>
</evidence>
<comment type="caution">
    <text evidence="8">The sequence shown here is derived from an EMBL/GenBank/DDBJ whole genome shotgun (WGS) entry which is preliminary data.</text>
</comment>
<dbReference type="Proteomes" id="UP000281112">
    <property type="component" value="Unassembled WGS sequence"/>
</dbReference>
<evidence type="ECO:0000313" key="8">
    <source>
        <dbReference type="EMBL" id="RQW61920.1"/>
    </source>
</evidence>
<keyword evidence="4" id="KW-1134">Transmembrane beta strand</keyword>
<keyword evidence="3" id="KW-0813">Transport</keyword>
<comment type="similarity">
    <text evidence="2">Belongs to the outer membrane factor (OMF) (TC 1.B.17) family.</text>
</comment>
<evidence type="ECO:0000256" key="6">
    <source>
        <dbReference type="ARBA" id="ARBA00023136"/>
    </source>
</evidence>
<dbReference type="InterPro" id="IPR051906">
    <property type="entry name" value="TolC-like"/>
</dbReference>
<dbReference type="GO" id="GO:1990281">
    <property type="term" value="C:efflux pump complex"/>
    <property type="evidence" value="ECO:0007669"/>
    <property type="project" value="TreeGrafter"/>
</dbReference>
<dbReference type="NCBIfam" id="TIGR01844">
    <property type="entry name" value="type_I_sec_TolC"/>
    <property type="match status" value="1"/>
</dbReference>
<evidence type="ECO:0000256" key="3">
    <source>
        <dbReference type="ARBA" id="ARBA00022448"/>
    </source>
</evidence>
<dbReference type="OrthoDB" id="9814637at2"/>
<dbReference type="SUPFAM" id="SSF56954">
    <property type="entry name" value="Outer membrane efflux proteins (OEP)"/>
    <property type="match status" value="1"/>
</dbReference>
<keyword evidence="6" id="KW-0472">Membrane</keyword>
<protein>
    <submittedName>
        <fullName evidence="8">Agglutination protein</fullName>
    </submittedName>
</protein>
<organism evidence="8 9">
    <name type="scientific">Vibrio viridaestus</name>
    <dbReference type="NCBI Taxonomy" id="2487322"/>
    <lineage>
        <taxon>Bacteria</taxon>
        <taxon>Pseudomonadati</taxon>
        <taxon>Pseudomonadota</taxon>
        <taxon>Gammaproteobacteria</taxon>
        <taxon>Vibrionales</taxon>
        <taxon>Vibrionaceae</taxon>
        <taxon>Vibrio</taxon>
    </lineage>
</organism>
<dbReference type="Gene3D" id="1.20.1600.10">
    <property type="entry name" value="Outer membrane efflux proteins (OEP)"/>
    <property type="match status" value="1"/>
</dbReference>